<feature type="compositionally biased region" description="Acidic residues" evidence="1">
    <location>
        <begin position="460"/>
        <end position="469"/>
    </location>
</feature>
<feature type="compositionally biased region" description="Acidic residues" evidence="1">
    <location>
        <begin position="432"/>
        <end position="453"/>
    </location>
</feature>
<gene>
    <name evidence="2" type="ORF">DIURU_000465</name>
</gene>
<dbReference type="GO" id="GO:0017025">
    <property type="term" value="F:TBP-class protein binding"/>
    <property type="evidence" value="ECO:0007669"/>
    <property type="project" value="TreeGrafter"/>
</dbReference>
<evidence type="ECO:0000313" key="2">
    <source>
        <dbReference type="EMBL" id="KAA8907778.1"/>
    </source>
</evidence>
<accession>A0A642UYG3</accession>
<comment type="caution">
    <text evidence="2">The sequence shown here is derived from an EMBL/GenBank/DDBJ whole genome shotgun (WGS) entry which is preliminary data.</text>
</comment>
<dbReference type="GO" id="GO:0070860">
    <property type="term" value="C:RNA polymerase I core factor complex"/>
    <property type="evidence" value="ECO:0007669"/>
    <property type="project" value="TreeGrafter"/>
</dbReference>
<evidence type="ECO:0000313" key="3">
    <source>
        <dbReference type="Proteomes" id="UP000449547"/>
    </source>
</evidence>
<dbReference type="GO" id="GO:0042790">
    <property type="term" value="P:nucleolar large rRNA transcription by RNA polymerase I"/>
    <property type="evidence" value="ECO:0007669"/>
    <property type="project" value="TreeGrafter"/>
</dbReference>
<feature type="compositionally biased region" description="Acidic residues" evidence="1">
    <location>
        <begin position="477"/>
        <end position="490"/>
    </location>
</feature>
<dbReference type="PANTHER" id="PTHR28244">
    <property type="entry name" value="RNA POLYMERASE I-SPECIFIC TRANSCRIPTION INITIATION FACTOR RRN11"/>
    <property type="match status" value="1"/>
</dbReference>
<dbReference type="Pfam" id="PF04090">
    <property type="entry name" value="Rrn11"/>
    <property type="match status" value="1"/>
</dbReference>
<dbReference type="AlphaFoldDB" id="A0A642UYG3"/>
<dbReference type="InterPro" id="IPR053029">
    <property type="entry name" value="RNA_pol_I-specific_init_factor"/>
</dbReference>
<dbReference type="InterPro" id="IPR007224">
    <property type="entry name" value="TIF_Rrn11"/>
</dbReference>
<dbReference type="GO" id="GO:0001164">
    <property type="term" value="F:RNA polymerase I core promoter sequence-specific DNA binding"/>
    <property type="evidence" value="ECO:0007669"/>
    <property type="project" value="InterPro"/>
</dbReference>
<proteinExistence type="predicted"/>
<dbReference type="GO" id="GO:0001181">
    <property type="term" value="F:RNA polymerase I general transcription initiation factor activity"/>
    <property type="evidence" value="ECO:0007669"/>
    <property type="project" value="InterPro"/>
</dbReference>
<name>A0A642UYG3_DIURU</name>
<feature type="compositionally biased region" description="Basic and acidic residues" evidence="1">
    <location>
        <begin position="491"/>
        <end position="502"/>
    </location>
</feature>
<feature type="compositionally biased region" description="Acidic residues" evidence="1">
    <location>
        <begin position="510"/>
        <end position="542"/>
    </location>
</feature>
<reference evidence="2 3" key="1">
    <citation type="submission" date="2019-07" db="EMBL/GenBank/DDBJ databases">
        <title>Genome assembly of two rare yeast pathogens: Diutina rugosa and Trichomonascus ciferrii.</title>
        <authorList>
            <person name="Mixao V."/>
            <person name="Saus E."/>
            <person name="Hansen A."/>
            <person name="Lass-Flor C."/>
            <person name="Gabaldon T."/>
        </authorList>
    </citation>
    <scope>NUCLEOTIDE SEQUENCE [LARGE SCALE GENOMIC DNA]</scope>
    <source>
        <strain evidence="2 3">CBS 613</strain>
    </source>
</reference>
<dbReference type="PANTHER" id="PTHR28244:SF1">
    <property type="entry name" value="RNA POLYMERASE I-SPECIFIC TRANSCRIPTION INITIATION FACTOR RRN11"/>
    <property type="match status" value="1"/>
</dbReference>
<organism evidence="2 3">
    <name type="scientific">Diutina rugosa</name>
    <name type="common">Yeast</name>
    <name type="synonym">Candida rugosa</name>
    <dbReference type="NCBI Taxonomy" id="5481"/>
    <lineage>
        <taxon>Eukaryota</taxon>
        <taxon>Fungi</taxon>
        <taxon>Dikarya</taxon>
        <taxon>Ascomycota</taxon>
        <taxon>Saccharomycotina</taxon>
        <taxon>Pichiomycetes</taxon>
        <taxon>Debaryomycetaceae</taxon>
        <taxon>Diutina</taxon>
    </lineage>
</organism>
<evidence type="ECO:0000256" key="1">
    <source>
        <dbReference type="SAM" id="MobiDB-lite"/>
    </source>
</evidence>
<sequence>MYRTPITGHKSQKLWSKPHKKLNRFVGLYSALRKLYRLYKTLPRDEKAKVLRYRHLILLRYFRPTKQLQWNGKIDSTTKYEPTDETMRVVVENITYPEPPAPGQDSTAKQEQAPTAELVKQYIDIMEDIPEEDEEWVDPLNEDWDLIRVALSESASVRLYMKRWDRKRLHSLVGGYEIIYRDESVLSIDRLNATTLLSLVHLSIMRKEWKTAYVAFALLSRMSQVDWRRLWPMGMEILQQLKMSSVEAQYANWLERFIAGLRFAQNNCLTADSLTWEGSSKKLVASFIVARLWRLVLHGKYSQCLDKLESLMVTEPYLSSGVCYCIRATALIGKCASTLDPDAAESMIELIERDIKEARRYDYYIPPEFFAEQLRNLSIVNVELVNRVQAAVSSPDLDSEAEIIGDTTADGQILEERRNQQDFDIEDWSIIADDDETPVVEPTNDDIVGDDGGNEGWGDIPDDEDDENEIVAGSTNFDDEWGNIEDDNESADEHGGERDQEAQHGTQNDEWGDIEDDEEAEDIAPNDDDGWGDIPDDDSDGD</sequence>
<dbReference type="OrthoDB" id="2159786at2759"/>
<dbReference type="Proteomes" id="UP000449547">
    <property type="component" value="Unassembled WGS sequence"/>
</dbReference>
<dbReference type="EMBL" id="SWFT01000019">
    <property type="protein sequence ID" value="KAA8907778.1"/>
    <property type="molecule type" value="Genomic_DNA"/>
</dbReference>
<feature type="region of interest" description="Disordered" evidence="1">
    <location>
        <begin position="432"/>
        <end position="542"/>
    </location>
</feature>
<protein>
    <submittedName>
        <fullName evidence="2">Uncharacterized protein</fullName>
    </submittedName>
</protein>
<keyword evidence="3" id="KW-1185">Reference proteome</keyword>
<dbReference type="GeneID" id="54779118"/>
<dbReference type="RefSeq" id="XP_034014784.1">
    <property type="nucleotide sequence ID" value="XM_034157546.1"/>
</dbReference>
<dbReference type="VEuPathDB" id="FungiDB:DIURU_000465"/>